<sequence>MALLPSTSRASIWQQRHRFLLILLVFVVLLFLFGVHVDWVPYLNQSGMMEVDSDMHRTPGQGASSSQRPSQAQSDDSDKQRGGNQARNPFYSALPQREPLEGEKFLAYFPHSGFHNQRITLENTLRLAAYLNRTLLLPPLYLSKFKEGLVWKPPPVLENQWVARNRSGVEYCRNYDPTDGRPPLTKSQISHLPPDEKIRYNQCYFYHAWTVVPWTYFFDIPKVIANVVGVGGQTEPIRVFDRPNMTIPWLTERLKIKDASKEIFFFEDATRYHIKIMDDSGVDYSVLPDDVEQYNGTGLVADGAWKGRYAQPLLLSNLKQYPHRILHFGSMYATDRVEAVTPEHQELKAYIADSMDLWNDDIMYATSIALERIDEWRELTKRKDPEFLGVHLRTADGPFIDAAGKSLERLQTWVRGQVQRDNGLPWPFSHLPLADSASTPPSLLVDKEQQQQRRRRRRLRDKRAPPPQKAAEDDMEEDGSVAHKHEDEKSSETPSPSLDASPSASPSTLPSALPSALPVGAPAIPEPNAPHNHPAHAPAEQTEIPKTFLERCMGEPGESPLVFMSTDIPQPRKSEMLKGFIDEFPCTMFLSDFPESMQVLERVQNPIDGIRMLKYMVAMLDANIVARSRIFRGTQKSTFSAYIYRHMWPEYHDGRILEQDELDV</sequence>
<evidence type="ECO:0008006" key="4">
    <source>
        <dbReference type="Google" id="ProtNLM"/>
    </source>
</evidence>
<keyword evidence="3" id="KW-1185">Reference proteome</keyword>
<accession>A0A9P6U8C0</accession>
<proteinExistence type="predicted"/>
<comment type="caution">
    <text evidence="2">The sequence shown here is derived from an EMBL/GenBank/DDBJ whole genome shotgun (WGS) entry which is preliminary data.</text>
</comment>
<evidence type="ECO:0000313" key="2">
    <source>
        <dbReference type="EMBL" id="KAG0263529.1"/>
    </source>
</evidence>
<dbReference type="EMBL" id="JAAAJB010000159">
    <property type="protein sequence ID" value="KAG0263529.1"/>
    <property type="molecule type" value="Genomic_DNA"/>
</dbReference>
<feature type="region of interest" description="Disordered" evidence="1">
    <location>
        <begin position="429"/>
        <end position="538"/>
    </location>
</feature>
<feature type="compositionally biased region" description="Low complexity" evidence="1">
    <location>
        <begin position="529"/>
        <end position="538"/>
    </location>
</feature>
<reference evidence="2" key="1">
    <citation type="journal article" date="2020" name="Fungal Divers.">
        <title>Resolving the Mortierellaceae phylogeny through synthesis of multi-gene phylogenetics and phylogenomics.</title>
        <authorList>
            <person name="Vandepol N."/>
            <person name="Liber J."/>
            <person name="Desiro A."/>
            <person name="Na H."/>
            <person name="Kennedy M."/>
            <person name="Barry K."/>
            <person name="Grigoriev I.V."/>
            <person name="Miller A.N."/>
            <person name="O'Donnell K."/>
            <person name="Stajich J.E."/>
            <person name="Bonito G."/>
        </authorList>
    </citation>
    <scope>NUCLEOTIDE SEQUENCE</scope>
    <source>
        <strain evidence="2">BC1065</strain>
    </source>
</reference>
<protein>
    <recommendedName>
        <fullName evidence="4">O-fucosyltransferase family protein</fullName>
    </recommendedName>
</protein>
<feature type="region of interest" description="Disordered" evidence="1">
    <location>
        <begin position="53"/>
        <end position="93"/>
    </location>
</feature>
<gene>
    <name evidence="2" type="ORF">DFQ27_001689</name>
</gene>
<dbReference type="PANTHER" id="PTHR36050">
    <property type="entry name" value="O-FUCOSYLTRANSFERASE 30"/>
    <property type="match status" value="1"/>
</dbReference>
<feature type="compositionally biased region" description="Basic residues" evidence="1">
    <location>
        <begin position="452"/>
        <end position="461"/>
    </location>
</feature>
<feature type="compositionally biased region" description="Basic and acidic residues" evidence="1">
    <location>
        <begin position="480"/>
        <end position="491"/>
    </location>
</feature>
<dbReference type="AlphaFoldDB" id="A0A9P6U8C0"/>
<organism evidence="2 3">
    <name type="scientific">Actinomortierella ambigua</name>
    <dbReference type="NCBI Taxonomy" id="1343610"/>
    <lineage>
        <taxon>Eukaryota</taxon>
        <taxon>Fungi</taxon>
        <taxon>Fungi incertae sedis</taxon>
        <taxon>Mucoromycota</taxon>
        <taxon>Mortierellomycotina</taxon>
        <taxon>Mortierellomycetes</taxon>
        <taxon>Mortierellales</taxon>
        <taxon>Mortierellaceae</taxon>
        <taxon>Actinomortierella</taxon>
    </lineage>
</organism>
<dbReference type="OrthoDB" id="1882547at2759"/>
<evidence type="ECO:0000313" key="3">
    <source>
        <dbReference type="Proteomes" id="UP000807716"/>
    </source>
</evidence>
<evidence type="ECO:0000256" key="1">
    <source>
        <dbReference type="SAM" id="MobiDB-lite"/>
    </source>
</evidence>
<feature type="compositionally biased region" description="Low complexity" evidence="1">
    <location>
        <begin position="494"/>
        <end position="523"/>
    </location>
</feature>
<dbReference type="Proteomes" id="UP000807716">
    <property type="component" value="Unassembled WGS sequence"/>
</dbReference>
<feature type="compositionally biased region" description="Low complexity" evidence="1">
    <location>
        <begin position="59"/>
        <end position="74"/>
    </location>
</feature>
<dbReference type="Gene3D" id="3.40.50.11350">
    <property type="match status" value="1"/>
</dbReference>
<name>A0A9P6U8C0_9FUNG</name>
<dbReference type="PANTHER" id="PTHR36050:SF1">
    <property type="entry name" value="O-FUCOSYLTRANSFERASE 30"/>
    <property type="match status" value="1"/>
</dbReference>